<keyword evidence="2" id="KW-1133">Transmembrane helix</keyword>
<reference evidence="4 5" key="1">
    <citation type="submission" date="2023-08" db="EMBL/GenBank/DDBJ databases">
        <title>Alcaligenaceae gen. nov., a novel taxon isolated from the sludge of Yixing Pesticide Factory.</title>
        <authorList>
            <person name="Ruan L."/>
        </authorList>
    </citation>
    <scope>NUCLEOTIDE SEQUENCE [LARGE SCALE GENOMIC DNA]</scope>
    <source>
        <strain evidence="4 5">LG-2</strain>
    </source>
</reference>
<feature type="transmembrane region" description="Helical" evidence="2">
    <location>
        <begin position="6"/>
        <end position="25"/>
    </location>
</feature>
<feature type="transmembrane region" description="Helical" evidence="2">
    <location>
        <begin position="377"/>
        <end position="396"/>
    </location>
</feature>
<feature type="transmembrane region" description="Helical" evidence="2">
    <location>
        <begin position="281"/>
        <end position="302"/>
    </location>
</feature>
<keyword evidence="1" id="KW-0249">Electron transport</keyword>
<dbReference type="PANTHER" id="PTHR10422">
    <property type="entry name" value="CYTOCHROME C OXIDASE SUBUNIT 1"/>
    <property type="match status" value="1"/>
</dbReference>
<dbReference type="InterPro" id="IPR036927">
    <property type="entry name" value="Cyt_c_oxase-like_su1_sf"/>
</dbReference>
<feature type="transmembrane region" description="Helical" evidence="2">
    <location>
        <begin position="343"/>
        <end position="365"/>
    </location>
</feature>
<feature type="domain" description="Cytochrome oxidase subunit I profile" evidence="3">
    <location>
        <begin position="217"/>
        <end position="557"/>
    </location>
</feature>
<feature type="transmembrane region" description="Helical" evidence="2">
    <location>
        <begin position="180"/>
        <end position="203"/>
    </location>
</feature>
<proteinExistence type="predicted"/>
<evidence type="ECO:0000256" key="1">
    <source>
        <dbReference type="ARBA" id="ARBA00022660"/>
    </source>
</evidence>
<evidence type="ECO:0000313" key="5">
    <source>
        <dbReference type="Proteomes" id="UP001232156"/>
    </source>
</evidence>
<feature type="transmembrane region" description="Helical" evidence="2">
    <location>
        <begin position="243"/>
        <end position="261"/>
    </location>
</feature>
<dbReference type="SUPFAM" id="SSF81442">
    <property type="entry name" value="Cytochrome c oxidase subunit I-like"/>
    <property type="match status" value="1"/>
</dbReference>
<keyword evidence="2" id="KW-0472">Membrane</keyword>
<keyword evidence="1" id="KW-0813">Transport</keyword>
<dbReference type="Proteomes" id="UP001232156">
    <property type="component" value="Unassembled WGS sequence"/>
</dbReference>
<dbReference type="InterPro" id="IPR023616">
    <property type="entry name" value="Cyt_c_oxase-like_su1_dom"/>
</dbReference>
<feature type="transmembrane region" description="Helical" evidence="2">
    <location>
        <begin position="98"/>
        <end position="120"/>
    </location>
</feature>
<keyword evidence="2" id="KW-0812">Transmembrane</keyword>
<evidence type="ECO:0000256" key="2">
    <source>
        <dbReference type="SAM" id="Phobius"/>
    </source>
</evidence>
<dbReference type="Gene3D" id="1.20.210.10">
    <property type="entry name" value="Cytochrome c oxidase-like, subunit I domain"/>
    <property type="match status" value="1"/>
</dbReference>
<sequence>MSSVTVLLLSFVLSVTGLGIFIWSLRRNMFGNNFEAASVIFSTGEIGRVEDPSATSDQREGLQRVMVDGGKVAIDPTLADRFRQELADRIKADQSTAYVCFVFLACAIIWLVLASVFGLISSIKLHYPEFLTQHEWLTFGRTRTLHLNMVAYGWCPMAAFGIAIWMLPRLLKTPLFGGRFALLGCMLWNAGLIAGLGSIAVGINDGLEWLEIPWQVSILLVIGGALIALPLVFTLVNRKVDHLYVSIWYMGAALFWFPVLYLVGKLPAVHFGVEQATMNWWFGHNVLGLYYTPIALASVYYFLPKIIGRPIQSYNLSLIGFWALAFFYGQVGGHHLVGGPVPHWLITLSIVQSMMMIIPVLAFSVNQHLTMRGHFKTMYYSPTLRFIVLGAMMYTVSSVEGSFEALRSINTVAHFTHFTVAHAHIGLYAFFSIVMFGAIYFAMPRIMSWEWPHPKLIVAHFWLVVSGIAIYAIALSIGGWQQGLAMLDANRPFMESVLVSLPYLEARTLGGTLMTLGHLVFAVHFTQMALRYGRRRIGPALLHERRIQPELSPVAGA</sequence>
<dbReference type="Pfam" id="PF00115">
    <property type="entry name" value="COX1"/>
    <property type="match status" value="1"/>
</dbReference>
<comment type="caution">
    <text evidence="4">The sequence shown here is derived from an EMBL/GenBank/DDBJ whole genome shotgun (WGS) entry which is preliminary data.</text>
</comment>
<dbReference type="InterPro" id="IPR000883">
    <property type="entry name" value="Cyt_C_Oxase_1"/>
</dbReference>
<accession>A0ABU1D2P9</accession>
<evidence type="ECO:0000259" key="3">
    <source>
        <dbReference type="PROSITE" id="PS50855"/>
    </source>
</evidence>
<feature type="transmembrane region" description="Helical" evidence="2">
    <location>
        <begin position="314"/>
        <end position="331"/>
    </location>
</feature>
<feature type="transmembrane region" description="Helical" evidence="2">
    <location>
        <begin position="425"/>
        <end position="444"/>
    </location>
</feature>
<protein>
    <submittedName>
        <fullName evidence="4">Cbb3-type cytochrome c oxidase subunit I</fullName>
    </submittedName>
</protein>
<feature type="transmembrane region" description="Helical" evidence="2">
    <location>
        <begin position="456"/>
        <end position="477"/>
    </location>
</feature>
<name>A0ABU1D2P9_9BURK</name>
<dbReference type="EMBL" id="JAUZQE010000003">
    <property type="protein sequence ID" value="MDR4124696.1"/>
    <property type="molecule type" value="Genomic_DNA"/>
</dbReference>
<dbReference type="PANTHER" id="PTHR10422:SF29">
    <property type="entry name" value="CYTOCHROME C OXIDASE SUBUNIT 1 HOMOLOG, BACTEROID"/>
    <property type="match status" value="1"/>
</dbReference>
<keyword evidence="1" id="KW-0679">Respiratory chain</keyword>
<organism evidence="4 5">
    <name type="scientific">Yanghanlia caeni</name>
    <dbReference type="NCBI Taxonomy" id="3064283"/>
    <lineage>
        <taxon>Bacteria</taxon>
        <taxon>Pseudomonadati</taxon>
        <taxon>Pseudomonadota</taxon>
        <taxon>Betaproteobacteria</taxon>
        <taxon>Burkholderiales</taxon>
        <taxon>Alcaligenaceae</taxon>
        <taxon>Yanghanlia</taxon>
    </lineage>
</organism>
<gene>
    <name evidence="4" type="ORF">Q8947_01700</name>
</gene>
<dbReference type="PROSITE" id="PS50855">
    <property type="entry name" value="COX1"/>
    <property type="match status" value="1"/>
</dbReference>
<feature type="transmembrane region" description="Helical" evidence="2">
    <location>
        <begin position="149"/>
        <end position="168"/>
    </location>
</feature>
<dbReference type="RefSeq" id="WP_347286299.1">
    <property type="nucleotide sequence ID" value="NZ_JAUZQE010000003.1"/>
</dbReference>
<evidence type="ECO:0000313" key="4">
    <source>
        <dbReference type="EMBL" id="MDR4124696.1"/>
    </source>
</evidence>
<feature type="transmembrane region" description="Helical" evidence="2">
    <location>
        <begin position="508"/>
        <end position="526"/>
    </location>
</feature>
<keyword evidence="5" id="KW-1185">Reference proteome</keyword>
<feature type="transmembrane region" description="Helical" evidence="2">
    <location>
        <begin position="215"/>
        <end position="236"/>
    </location>
</feature>